<dbReference type="NCBIfam" id="NF006914">
    <property type="entry name" value="PRK09404.1"/>
    <property type="match status" value="1"/>
</dbReference>
<dbReference type="SUPFAM" id="SSF52518">
    <property type="entry name" value="Thiamin diphosphate-binding fold (THDP-binding)"/>
    <property type="match status" value="2"/>
</dbReference>
<dbReference type="eggNOG" id="KOG0450">
    <property type="taxonomic scope" value="Eukaryota"/>
</dbReference>
<dbReference type="Proteomes" id="UP000002630">
    <property type="component" value="Linkage Group LG11"/>
</dbReference>
<evidence type="ECO:0000256" key="8">
    <source>
        <dbReference type="ARBA" id="ARBA00042984"/>
    </source>
</evidence>
<feature type="domain" description="Transketolase-like pyrimidine-binding" evidence="9">
    <location>
        <begin position="605"/>
        <end position="832"/>
    </location>
</feature>
<dbReference type="OMA" id="FRDFNEC"/>
<dbReference type="GO" id="GO:0045252">
    <property type="term" value="C:oxoglutarate dehydrogenase complex"/>
    <property type="evidence" value="ECO:0007669"/>
    <property type="project" value="TreeGrafter"/>
</dbReference>
<evidence type="ECO:0000256" key="7">
    <source>
        <dbReference type="ARBA" id="ARBA00040267"/>
    </source>
</evidence>
<keyword evidence="5" id="KW-0786">Thiamine pyrophosphate</keyword>
<evidence type="ECO:0000256" key="5">
    <source>
        <dbReference type="ARBA" id="ARBA00023052"/>
    </source>
</evidence>
<dbReference type="PANTHER" id="PTHR23152">
    <property type="entry name" value="2-OXOGLUTARATE DEHYDROGENASE"/>
    <property type="match status" value="1"/>
</dbReference>
<dbReference type="PIRSF" id="PIRSF000157">
    <property type="entry name" value="Oxoglu_dh_E1"/>
    <property type="match status" value="1"/>
</dbReference>
<dbReference type="InParanoid" id="D7FKZ0"/>
<organism evidence="10 11">
    <name type="scientific">Ectocarpus siliculosus</name>
    <name type="common">Brown alga</name>
    <name type="synonym">Conferva siliculosa</name>
    <dbReference type="NCBI Taxonomy" id="2880"/>
    <lineage>
        <taxon>Eukaryota</taxon>
        <taxon>Sar</taxon>
        <taxon>Stramenopiles</taxon>
        <taxon>Ochrophyta</taxon>
        <taxon>PX clade</taxon>
        <taxon>Phaeophyceae</taxon>
        <taxon>Ectocarpales</taxon>
        <taxon>Ectocarpaceae</taxon>
        <taxon>Ectocarpus</taxon>
    </lineage>
</organism>
<dbReference type="GO" id="GO:0030976">
    <property type="term" value="F:thiamine pyrophosphate binding"/>
    <property type="evidence" value="ECO:0007669"/>
    <property type="project" value="InterPro"/>
</dbReference>
<evidence type="ECO:0000313" key="10">
    <source>
        <dbReference type="EMBL" id="CBJ29533.1"/>
    </source>
</evidence>
<sequence length="866" mass="97251">MQGSNSLYVEEMYEAWKVDPGSVHKSWDVYFRHSDAGKDATAAFTAPPRVLEVPSMAASLPAVAAAPSVGEQSDSLSVSYLIRAYQVQGHEAANLDPLGLDAWRPAIPPPELDPKFHGFEERDMDRKLHLNSTASGGNTGYLEELGRQPTITLRQLLNTLKRTYCGTMGVEYMHMNSREKCNWIRRKVENPAWLKYSKEKKLHIFERLSFADTFEKFLQNKYNTVKRFGLNGGEAVIPGLKAMVDIGSELGIENYIFGMAHRGRLNVLANVLRKPMPQIFKEFQGTHYEFDEDGDEDWSSSGDVKYHLGTSMDRTYPDGRRVHLSLVANPSHLEAVNPVVNGKTRATQFYHGDTKESKQRSMSVLIHGDAAFAGQGVVYETMQLSRVNDFAVGGTIHVIVNNQVGFTTDPRNSRSTEYCSDLGKTFEIPIFHCNGDDPMSVCTAFELAVEWRQQYGEDCIIDMICYRRMGHNEIDQPLFTQPVLYKQISQHPDTAAIFESKLLREGVATQDELDEIKNSVVESYEKDFEESKSWEPAGDEWLSSKWSGFKSPRQLSRVRSTGVDMNVLRSVGSKMTTPPSGFALHPMLDKIYKARHKSIVDGEGVDWGTAEALAFGTLLLEGNHVRLTGQDVERGTFSHRHAVLHDQATNETHTPLNHLAKSCIPSLPISVISTAPDAQAKFTVRNSILSEFGVLGFEMGYSLENPNALCLWEAQFGDFANGAQVMFDQFISSGEDKWLRQSGLTVLLPHGYDGQGAEHSSCRMERFLQMSDCDPEHVPGMKHETRMQIQQCNWQVLNCTTAANYYHALRRQVHREFRKPLIVVSPKKLLRLKAACSDLSAMGQDTMFMRVIPERSVLLRPRGGEG</sequence>
<dbReference type="OrthoDB" id="413077at2759"/>
<dbReference type="Gene3D" id="1.10.287.1150">
    <property type="entry name" value="TPP helical domain"/>
    <property type="match status" value="1"/>
</dbReference>
<dbReference type="EC" id="1.2.4.2" evidence="3"/>
<evidence type="ECO:0000256" key="6">
    <source>
        <dbReference type="ARBA" id="ARBA00037426"/>
    </source>
</evidence>
<keyword evidence="11" id="KW-1185">Reference proteome</keyword>
<dbReference type="Pfam" id="PF16078">
    <property type="entry name" value="2-oxogl_dehyd_N"/>
    <property type="match status" value="1"/>
</dbReference>
<dbReference type="CDD" id="cd02016">
    <property type="entry name" value="TPP_E1_OGDC_like"/>
    <property type="match status" value="1"/>
</dbReference>
<dbReference type="Gene3D" id="3.40.50.12470">
    <property type="match status" value="1"/>
</dbReference>
<accession>D7FKZ0</accession>
<dbReference type="EMBL" id="FN648070">
    <property type="protein sequence ID" value="CBJ29533.1"/>
    <property type="molecule type" value="Genomic_DNA"/>
</dbReference>
<dbReference type="GO" id="GO:0006099">
    <property type="term" value="P:tricarboxylic acid cycle"/>
    <property type="evidence" value="ECO:0007669"/>
    <property type="project" value="TreeGrafter"/>
</dbReference>
<comment type="similarity">
    <text evidence="2">Belongs to the alpha-ketoglutarate dehydrogenase family.</text>
</comment>
<dbReference type="InterPro" id="IPR029061">
    <property type="entry name" value="THDP-binding"/>
</dbReference>
<dbReference type="Pfam" id="PF00676">
    <property type="entry name" value="E1_dh"/>
    <property type="match status" value="1"/>
</dbReference>
<dbReference type="Gene3D" id="3.40.50.970">
    <property type="match status" value="1"/>
</dbReference>
<evidence type="ECO:0000256" key="4">
    <source>
        <dbReference type="ARBA" id="ARBA00023002"/>
    </source>
</evidence>
<dbReference type="PANTHER" id="PTHR23152:SF4">
    <property type="entry name" value="2-OXOADIPATE DEHYDROGENASE COMPLEX COMPONENT E1"/>
    <property type="match status" value="1"/>
</dbReference>
<dbReference type="FunCoup" id="D7FKZ0">
    <property type="interactions" value="189"/>
</dbReference>
<dbReference type="AlphaFoldDB" id="D7FKZ0"/>
<dbReference type="InterPro" id="IPR001017">
    <property type="entry name" value="DH_E1"/>
</dbReference>
<dbReference type="SMART" id="SM00861">
    <property type="entry name" value="Transket_pyr"/>
    <property type="match status" value="1"/>
</dbReference>
<keyword evidence="4 10" id="KW-0560">Oxidoreductase</keyword>
<evidence type="ECO:0000256" key="2">
    <source>
        <dbReference type="ARBA" id="ARBA00006936"/>
    </source>
</evidence>
<protein>
    <recommendedName>
        <fullName evidence="7">2-oxoglutarate dehydrogenase, mitochondrial</fullName>
        <ecNumber evidence="3">1.2.4.2</ecNumber>
    </recommendedName>
    <alternativeName>
        <fullName evidence="8">2-oxoglutarate dehydrogenase complex component E1</fullName>
    </alternativeName>
</protein>
<name>D7FKZ0_ECTSI</name>
<dbReference type="STRING" id="2880.D7FKZ0"/>
<proteinExistence type="inferred from homology"/>
<dbReference type="FunFam" id="3.40.50.12470:FF:000003">
    <property type="entry name" value="2-oxoglutarate dehydrogenase E1 component"/>
    <property type="match status" value="1"/>
</dbReference>
<dbReference type="EMBL" id="FN649736">
    <property type="protein sequence ID" value="CBJ29533.1"/>
    <property type="molecule type" value="Genomic_DNA"/>
</dbReference>
<dbReference type="GO" id="GO:0004591">
    <property type="term" value="F:oxoglutarate dehydrogenase (succinyl-transferring) activity"/>
    <property type="evidence" value="ECO:0007669"/>
    <property type="project" value="UniProtKB-EC"/>
</dbReference>
<gene>
    <name evidence="10" type="primary">OGDC</name>
    <name evidence="10" type="ORF">Esi_0150_0028</name>
</gene>
<evidence type="ECO:0000256" key="3">
    <source>
        <dbReference type="ARBA" id="ARBA00012280"/>
    </source>
</evidence>
<evidence type="ECO:0000256" key="1">
    <source>
        <dbReference type="ARBA" id="ARBA00001964"/>
    </source>
</evidence>
<comment type="cofactor">
    <cofactor evidence="1">
        <name>thiamine diphosphate</name>
        <dbReference type="ChEBI" id="CHEBI:58937"/>
    </cofactor>
</comment>
<evidence type="ECO:0000313" key="11">
    <source>
        <dbReference type="Proteomes" id="UP000002630"/>
    </source>
</evidence>
<dbReference type="InterPro" id="IPR032106">
    <property type="entry name" value="2-oxogl_dehyd_N"/>
</dbReference>
<comment type="function">
    <text evidence="6">The 2-oxoglutarate dehydrogenase complex catalyzes the overall conversion of 2-oxoglutarate to succinyl-CoA and CO(2). It contains multiple copies of three enzymatic components: 2-oxoglutarate dehydrogenase (E1), dihydrolipoamide succinyltransferase (E2) and lipoamide dehydrogenase (E3).</text>
</comment>
<evidence type="ECO:0000259" key="9">
    <source>
        <dbReference type="SMART" id="SM00861"/>
    </source>
</evidence>
<dbReference type="NCBIfam" id="TIGR00239">
    <property type="entry name" value="2oxo_dh_E1"/>
    <property type="match status" value="1"/>
</dbReference>
<dbReference type="InterPro" id="IPR011603">
    <property type="entry name" value="2oxoglutarate_DH_E1"/>
</dbReference>
<reference evidence="10 11" key="1">
    <citation type="journal article" date="2010" name="Nature">
        <title>The Ectocarpus genome and the independent evolution of multicellularity in brown algae.</title>
        <authorList>
            <person name="Cock J.M."/>
            <person name="Sterck L."/>
            <person name="Rouze P."/>
            <person name="Scornet D."/>
            <person name="Allen A.E."/>
            <person name="Amoutzias G."/>
            <person name="Anthouard V."/>
            <person name="Artiguenave F."/>
            <person name="Aury J.M."/>
            <person name="Badger J.H."/>
            <person name="Beszteri B."/>
            <person name="Billiau K."/>
            <person name="Bonnet E."/>
            <person name="Bothwell J.H."/>
            <person name="Bowler C."/>
            <person name="Boyen C."/>
            <person name="Brownlee C."/>
            <person name="Carrano C.J."/>
            <person name="Charrier B."/>
            <person name="Cho G.Y."/>
            <person name="Coelho S.M."/>
            <person name="Collen J."/>
            <person name="Corre E."/>
            <person name="Da Silva C."/>
            <person name="Delage L."/>
            <person name="Delaroque N."/>
            <person name="Dittami S.M."/>
            <person name="Doulbeau S."/>
            <person name="Elias M."/>
            <person name="Farnham G."/>
            <person name="Gachon C.M."/>
            <person name="Gschloessl B."/>
            <person name="Heesch S."/>
            <person name="Jabbari K."/>
            <person name="Jubin C."/>
            <person name="Kawai H."/>
            <person name="Kimura K."/>
            <person name="Kloareg B."/>
            <person name="Kupper F.C."/>
            <person name="Lang D."/>
            <person name="Le Bail A."/>
            <person name="Leblanc C."/>
            <person name="Lerouge P."/>
            <person name="Lohr M."/>
            <person name="Lopez P.J."/>
            <person name="Martens C."/>
            <person name="Maumus F."/>
            <person name="Michel G."/>
            <person name="Miranda-Saavedra D."/>
            <person name="Morales J."/>
            <person name="Moreau H."/>
            <person name="Motomura T."/>
            <person name="Nagasato C."/>
            <person name="Napoli C.A."/>
            <person name="Nelson D.R."/>
            <person name="Nyvall-Collen P."/>
            <person name="Peters A.F."/>
            <person name="Pommier C."/>
            <person name="Potin P."/>
            <person name="Poulain J."/>
            <person name="Quesneville H."/>
            <person name="Read B."/>
            <person name="Rensing S.A."/>
            <person name="Ritter A."/>
            <person name="Rousvoal S."/>
            <person name="Samanta M."/>
            <person name="Samson G."/>
            <person name="Schroeder D.C."/>
            <person name="Segurens B."/>
            <person name="Strittmatter M."/>
            <person name="Tonon T."/>
            <person name="Tregear J.W."/>
            <person name="Valentin K."/>
            <person name="von Dassow P."/>
            <person name="Yamagishi T."/>
            <person name="Van de Peer Y."/>
            <person name="Wincker P."/>
        </authorList>
    </citation>
    <scope>NUCLEOTIDE SEQUENCE [LARGE SCALE GENOMIC DNA]</scope>
    <source>
        <strain evidence="11">Ec32 / CCAP1310/4</strain>
    </source>
</reference>
<dbReference type="InterPro" id="IPR005475">
    <property type="entry name" value="Transketolase-like_Pyr-bd"/>
</dbReference>
<dbReference type="Pfam" id="PF02779">
    <property type="entry name" value="Transket_pyr"/>
    <property type="match status" value="1"/>
</dbReference>
<dbReference type="GO" id="GO:0005739">
    <property type="term" value="C:mitochondrion"/>
    <property type="evidence" value="ECO:0007669"/>
    <property type="project" value="TreeGrafter"/>
</dbReference>